<dbReference type="EMBL" id="JANLCM010000001">
    <property type="protein sequence ID" value="MCS5717736.1"/>
    <property type="molecule type" value="Genomic_DNA"/>
</dbReference>
<dbReference type="GO" id="GO:0003677">
    <property type="term" value="F:DNA binding"/>
    <property type="evidence" value="ECO:0007669"/>
    <property type="project" value="UniProtKB-KW"/>
</dbReference>
<dbReference type="Gene3D" id="3.90.1150.30">
    <property type="match status" value="1"/>
</dbReference>
<keyword evidence="1" id="KW-0238">DNA-binding</keyword>
<dbReference type="PANTHER" id="PTHR35145">
    <property type="entry name" value="CYTOPLASMIC PROTEIN-RELATED"/>
    <property type="match status" value="1"/>
</dbReference>
<evidence type="ECO:0000313" key="2">
    <source>
        <dbReference type="Proteomes" id="UP001165584"/>
    </source>
</evidence>
<sequence>MTVEQLRNLLLSLDGVAESRPFKPDRAVFKIEATNRVFAILSGHEFPDPQVTVKVEPGHSAELQLEYESVRPGYHMNKRNWVNVSLVGDVPDDIISVLAIESFRMVRAGR</sequence>
<dbReference type="InterPro" id="IPR038056">
    <property type="entry name" value="YjbR-like_sf"/>
</dbReference>
<name>A0ABT2GSE5_9MICO</name>
<dbReference type="Proteomes" id="UP001165584">
    <property type="component" value="Unassembled WGS sequence"/>
</dbReference>
<protein>
    <submittedName>
        <fullName evidence="1">MmcQ/YjbR family DNA-binding protein</fullName>
    </submittedName>
</protein>
<keyword evidence="2" id="KW-1185">Reference proteome</keyword>
<reference evidence="1" key="1">
    <citation type="submission" date="2022-08" db="EMBL/GenBank/DDBJ databases">
        <authorList>
            <person name="Deng Y."/>
            <person name="Han X.-F."/>
            <person name="Zhang Y.-Q."/>
        </authorList>
    </citation>
    <scope>NUCLEOTIDE SEQUENCE</scope>
    <source>
        <strain evidence="1">CPCC 205763</strain>
    </source>
</reference>
<dbReference type="RefSeq" id="WP_259506241.1">
    <property type="nucleotide sequence ID" value="NZ_JANLCM010000001.1"/>
</dbReference>
<evidence type="ECO:0000313" key="1">
    <source>
        <dbReference type="EMBL" id="MCS5717736.1"/>
    </source>
</evidence>
<dbReference type="PANTHER" id="PTHR35145:SF1">
    <property type="entry name" value="CYTOPLASMIC PROTEIN"/>
    <property type="match status" value="1"/>
</dbReference>
<organism evidence="1 2">
    <name type="scientific">Herbiconiux aconitum</name>
    <dbReference type="NCBI Taxonomy" id="2970913"/>
    <lineage>
        <taxon>Bacteria</taxon>
        <taxon>Bacillati</taxon>
        <taxon>Actinomycetota</taxon>
        <taxon>Actinomycetes</taxon>
        <taxon>Micrococcales</taxon>
        <taxon>Microbacteriaceae</taxon>
        <taxon>Herbiconiux</taxon>
    </lineage>
</organism>
<dbReference type="InterPro" id="IPR058532">
    <property type="entry name" value="YjbR/MT2646/Rv2570-like"/>
</dbReference>
<dbReference type="Pfam" id="PF04237">
    <property type="entry name" value="YjbR"/>
    <property type="match status" value="1"/>
</dbReference>
<accession>A0ABT2GSE5</accession>
<dbReference type="InterPro" id="IPR007351">
    <property type="entry name" value="YjbR"/>
</dbReference>
<proteinExistence type="predicted"/>
<dbReference type="SUPFAM" id="SSF142906">
    <property type="entry name" value="YjbR-like"/>
    <property type="match status" value="1"/>
</dbReference>
<comment type="caution">
    <text evidence="1">The sequence shown here is derived from an EMBL/GenBank/DDBJ whole genome shotgun (WGS) entry which is preliminary data.</text>
</comment>
<gene>
    <name evidence="1" type="ORF">N1027_06260</name>
</gene>